<gene>
    <name evidence="3" type="ORF">NP233_g10803</name>
</gene>
<dbReference type="AlphaFoldDB" id="A0AAD5VHQ8"/>
<dbReference type="PANTHER" id="PTHR40465">
    <property type="entry name" value="CHROMOSOME 1, WHOLE GENOME SHOTGUN SEQUENCE"/>
    <property type="match status" value="1"/>
</dbReference>
<feature type="transmembrane region" description="Helical" evidence="1">
    <location>
        <begin position="60"/>
        <end position="86"/>
    </location>
</feature>
<name>A0AAD5VHQ8_9AGAR</name>
<keyword evidence="1" id="KW-1133">Transmembrane helix</keyword>
<organism evidence="3 4">
    <name type="scientific">Leucocoprinus birnbaumii</name>
    <dbReference type="NCBI Taxonomy" id="56174"/>
    <lineage>
        <taxon>Eukaryota</taxon>
        <taxon>Fungi</taxon>
        <taxon>Dikarya</taxon>
        <taxon>Basidiomycota</taxon>
        <taxon>Agaricomycotina</taxon>
        <taxon>Agaricomycetes</taxon>
        <taxon>Agaricomycetidae</taxon>
        <taxon>Agaricales</taxon>
        <taxon>Agaricineae</taxon>
        <taxon>Agaricaceae</taxon>
        <taxon>Leucocoprinus</taxon>
    </lineage>
</organism>
<keyword evidence="1" id="KW-0812">Transmembrane</keyword>
<keyword evidence="1" id="KW-0472">Membrane</keyword>
<comment type="caution">
    <text evidence="3">The sequence shown here is derived from an EMBL/GenBank/DDBJ whole genome shotgun (WGS) entry which is preliminary data.</text>
</comment>
<evidence type="ECO:0000259" key="2">
    <source>
        <dbReference type="Pfam" id="PF20152"/>
    </source>
</evidence>
<feature type="domain" description="DUF6534" evidence="2">
    <location>
        <begin position="178"/>
        <end position="270"/>
    </location>
</feature>
<dbReference type="InterPro" id="IPR045339">
    <property type="entry name" value="DUF6534"/>
</dbReference>
<evidence type="ECO:0000313" key="3">
    <source>
        <dbReference type="EMBL" id="KAJ3560490.1"/>
    </source>
</evidence>
<dbReference type="Proteomes" id="UP001213000">
    <property type="component" value="Unassembled WGS sequence"/>
</dbReference>
<protein>
    <recommendedName>
        <fullName evidence="2">DUF6534 domain-containing protein</fullName>
    </recommendedName>
</protein>
<feature type="transmembrane region" description="Helical" evidence="1">
    <location>
        <begin position="106"/>
        <end position="124"/>
    </location>
</feature>
<evidence type="ECO:0000256" key="1">
    <source>
        <dbReference type="SAM" id="Phobius"/>
    </source>
</evidence>
<dbReference type="PANTHER" id="PTHR40465:SF1">
    <property type="entry name" value="DUF6534 DOMAIN-CONTAINING PROTEIN"/>
    <property type="match status" value="1"/>
</dbReference>
<reference evidence="3" key="1">
    <citation type="submission" date="2022-07" db="EMBL/GenBank/DDBJ databases">
        <title>Genome Sequence of Leucocoprinus birnbaumii.</title>
        <authorList>
            <person name="Buettner E."/>
        </authorList>
    </citation>
    <scope>NUCLEOTIDE SEQUENCE</scope>
    <source>
        <strain evidence="3">VT141</strain>
    </source>
</reference>
<keyword evidence="4" id="KW-1185">Reference proteome</keyword>
<feature type="transmembrane region" description="Helical" evidence="1">
    <location>
        <begin position="25"/>
        <end position="48"/>
    </location>
</feature>
<feature type="transmembrane region" description="Helical" evidence="1">
    <location>
        <begin position="172"/>
        <end position="194"/>
    </location>
</feature>
<proteinExistence type="predicted"/>
<dbReference type="Pfam" id="PF20152">
    <property type="entry name" value="DUF6534"/>
    <property type="match status" value="1"/>
</dbReference>
<accession>A0AAD5VHQ8</accession>
<dbReference type="EMBL" id="JANIEX010001162">
    <property type="protein sequence ID" value="KAJ3560490.1"/>
    <property type="molecule type" value="Genomic_DNA"/>
</dbReference>
<sequence>MDTGGFKQGLPPIPENIGSITGPPFLGIILNWFLFGVLTLQYCQYLYYVNFPDDRLFLRLAVTLICAVELVQTMLTVADGFHWFVFGFGDTGALNEFFFANFDSPIMTAIVALVVQCMYAWRVYRISQAKFLTLVITLCALAQASGGIGIGIVHQQAGTISNWPSQYQPLLIIWAGFSALADVLIASIMTWLLLRSHGWEVQEEKRKNILTKIVRLTIETNVASAAVALAELLTCTIPAIAPPKSSYFLAPGYVLGKLYSNSFLAMLNNRTLVRQDFSQSRRPSRMISFNAGDSHRQWESTYASRQSSVMLQAPAAVQEAKEGYSSSHFPFLVMKSSSPRSNRHPDLEA</sequence>
<feature type="transmembrane region" description="Helical" evidence="1">
    <location>
        <begin position="131"/>
        <end position="152"/>
    </location>
</feature>
<evidence type="ECO:0000313" key="4">
    <source>
        <dbReference type="Proteomes" id="UP001213000"/>
    </source>
</evidence>